<dbReference type="PANTHER" id="PTHR33713:SF6">
    <property type="entry name" value="ANTITOXIN YEFM"/>
    <property type="match status" value="1"/>
</dbReference>
<comment type="caution">
    <text evidence="3">The sequence shown here is derived from an EMBL/GenBank/DDBJ whole genome shotgun (WGS) entry which is preliminary data.</text>
</comment>
<dbReference type="SUPFAM" id="SSF143120">
    <property type="entry name" value="YefM-like"/>
    <property type="match status" value="1"/>
</dbReference>
<dbReference type="AlphaFoldDB" id="A0A255Z556"/>
<keyword evidence="4" id="KW-1185">Reference proteome</keyword>
<dbReference type="Pfam" id="PF02604">
    <property type="entry name" value="PhdYeFM_antitox"/>
    <property type="match status" value="1"/>
</dbReference>
<dbReference type="EMBL" id="NOXU01000022">
    <property type="protein sequence ID" value="OYQ36562.1"/>
    <property type="molecule type" value="Genomic_DNA"/>
</dbReference>
<comment type="similarity">
    <text evidence="1 2">Belongs to the phD/YefM antitoxin family.</text>
</comment>
<proteinExistence type="inferred from homology"/>
<evidence type="ECO:0000313" key="3">
    <source>
        <dbReference type="EMBL" id="OYQ36562.1"/>
    </source>
</evidence>
<dbReference type="PANTHER" id="PTHR33713">
    <property type="entry name" value="ANTITOXIN YAFN-RELATED"/>
    <property type="match status" value="1"/>
</dbReference>
<evidence type="ECO:0000256" key="1">
    <source>
        <dbReference type="ARBA" id="ARBA00009981"/>
    </source>
</evidence>
<dbReference type="InterPro" id="IPR006442">
    <property type="entry name" value="Antitoxin_Phd/YefM"/>
</dbReference>
<name>A0A255Z556_9PROT</name>
<evidence type="ECO:0000256" key="2">
    <source>
        <dbReference type="RuleBase" id="RU362080"/>
    </source>
</evidence>
<evidence type="ECO:0000313" key="4">
    <source>
        <dbReference type="Proteomes" id="UP000216998"/>
    </source>
</evidence>
<organism evidence="3 4">
    <name type="scientific">Niveispirillum lacus</name>
    <dbReference type="NCBI Taxonomy" id="1981099"/>
    <lineage>
        <taxon>Bacteria</taxon>
        <taxon>Pseudomonadati</taxon>
        <taxon>Pseudomonadota</taxon>
        <taxon>Alphaproteobacteria</taxon>
        <taxon>Rhodospirillales</taxon>
        <taxon>Azospirillaceae</taxon>
        <taxon>Niveispirillum</taxon>
    </lineage>
</organism>
<accession>A0A255Z556</accession>
<dbReference type="InterPro" id="IPR036165">
    <property type="entry name" value="YefM-like_sf"/>
</dbReference>
<dbReference type="OrthoDB" id="9802003at2"/>
<protein>
    <recommendedName>
        <fullName evidence="2">Antitoxin</fullName>
    </recommendedName>
</protein>
<sequence>MSQVSATHFRRNMACCLDTVTANRIPLRVMRRNAEPMMVIAESEWRSIQETLYLLSSPANALRILASIADADAGRFVERDLLEPDEGDRSAD</sequence>
<dbReference type="Gene3D" id="6.10.250.330">
    <property type="match status" value="1"/>
</dbReference>
<reference evidence="3 4" key="1">
    <citation type="submission" date="2017-07" db="EMBL/GenBank/DDBJ databases">
        <title>Niveispirillum cyanobacteriorum sp. nov., isolated from cyanobacterial aggregates in a eutrophic lake.</title>
        <authorList>
            <person name="Cai H."/>
        </authorList>
    </citation>
    <scope>NUCLEOTIDE SEQUENCE [LARGE SCALE GENOMIC DNA]</scope>
    <source>
        <strain evidence="4">TH1-14</strain>
    </source>
</reference>
<gene>
    <name evidence="3" type="ORF">CHU95_03980</name>
</gene>
<dbReference type="Gene3D" id="3.40.1620.10">
    <property type="entry name" value="YefM-like domain"/>
    <property type="match status" value="1"/>
</dbReference>
<comment type="function">
    <text evidence="2">Antitoxin component of a type II toxin-antitoxin (TA) system.</text>
</comment>
<dbReference type="Proteomes" id="UP000216998">
    <property type="component" value="Unassembled WGS sequence"/>
</dbReference>
<dbReference type="InterPro" id="IPR051405">
    <property type="entry name" value="phD/YefM_antitoxin"/>
</dbReference>